<feature type="domain" description="Methyltransferase small" evidence="3">
    <location>
        <begin position="28"/>
        <end position="202"/>
    </location>
</feature>
<dbReference type="CDD" id="cd02440">
    <property type="entry name" value="AdoMet_MTases"/>
    <property type="match status" value="1"/>
</dbReference>
<dbReference type="InterPro" id="IPR007848">
    <property type="entry name" value="Small_mtfrase_dom"/>
</dbReference>
<evidence type="ECO:0000256" key="2">
    <source>
        <dbReference type="ARBA" id="ARBA00022679"/>
    </source>
</evidence>
<dbReference type="SUPFAM" id="SSF53335">
    <property type="entry name" value="S-adenosyl-L-methionine-dependent methyltransferases"/>
    <property type="match status" value="1"/>
</dbReference>
<accession>A0A347WNI3</accession>
<keyword evidence="5" id="KW-1185">Reference proteome</keyword>
<dbReference type="OrthoDB" id="9764961at2"/>
<proteinExistence type="predicted"/>
<gene>
    <name evidence="4" type="ORF">CL176_11885</name>
</gene>
<evidence type="ECO:0000259" key="3">
    <source>
        <dbReference type="Pfam" id="PF05175"/>
    </source>
</evidence>
<name>A0A347WNI3_9LACT</name>
<keyword evidence="1 4" id="KW-0489">Methyltransferase</keyword>
<dbReference type="KEGG" id="abae:CL176_11885"/>
<evidence type="ECO:0000313" key="5">
    <source>
        <dbReference type="Proteomes" id="UP000263232"/>
    </source>
</evidence>
<dbReference type="InterPro" id="IPR046977">
    <property type="entry name" value="RsmC/RlmG"/>
</dbReference>
<dbReference type="PANTHER" id="PTHR47816:SF4">
    <property type="entry name" value="RIBOSOMAL RNA SMALL SUBUNIT METHYLTRANSFERASE C"/>
    <property type="match status" value="1"/>
</dbReference>
<evidence type="ECO:0000256" key="1">
    <source>
        <dbReference type="ARBA" id="ARBA00022603"/>
    </source>
</evidence>
<dbReference type="Gene3D" id="3.40.50.150">
    <property type="entry name" value="Vaccinia Virus protein VP39"/>
    <property type="match status" value="1"/>
</dbReference>
<dbReference type="AlphaFoldDB" id="A0A347WNI3"/>
<dbReference type="InterPro" id="IPR029063">
    <property type="entry name" value="SAM-dependent_MTases_sf"/>
</dbReference>
<dbReference type="Proteomes" id="UP000263232">
    <property type="component" value="Chromosome"/>
</dbReference>
<protein>
    <submittedName>
        <fullName evidence="4">Methyltransferase</fullName>
    </submittedName>
</protein>
<dbReference type="PANTHER" id="PTHR47816">
    <property type="entry name" value="RIBOSOMAL RNA SMALL SUBUNIT METHYLTRANSFERASE C"/>
    <property type="match status" value="1"/>
</dbReference>
<organism evidence="4 5">
    <name type="scientific">Suicoccus acidiformans</name>
    <dbReference type="NCBI Taxonomy" id="2036206"/>
    <lineage>
        <taxon>Bacteria</taxon>
        <taxon>Bacillati</taxon>
        <taxon>Bacillota</taxon>
        <taxon>Bacilli</taxon>
        <taxon>Lactobacillales</taxon>
        <taxon>Aerococcaceae</taxon>
        <taxon>Suicoccus</taxon>
    </lineage>
</organism>
<reference evidence="4 5" key="1">
    <citation type="submission" date="2017-09" db="EMBL/GenBank/DDBJ databases">
        <title>Complete genome sequence of Oxytococcus suis strain ZY16052.</title>
        <authorList>
            <person name="Li F."/>
        </authorList>
    </citation>
    <scope>NUCLEOTIDE SEQUENCE [LARGE SCALE GENOMIC DNA]</scope>
    <source>
        <strain evidence="4 5">ZY16052</strain>
    </source>
</reference>
<dbReference type="Pfam" id="PF05175">
    <property type="entry name" value="MTS"/>
    <property type="match status" value="1"/>
</dbReference>
<evidence type="ECO:0000313" key="4">
    <source>
        <dbReference type="EMBL" id="AXY26640.1"/>
    </source>
</evidence>
<sequence length="206" mass="23458">MSEQYFEQKPSSKHEEQMIQANLLGDAIRFKTDRGVFSKNQIDFGSRTLIECFVEYAAMQDLPKRVLELGAGYGPILLALAKYYPQSFFEGVEVNERAYELSRENAALNHITNVKFNQGDATDLPHSFEESYDYVLTNPPIRAGKQTIQLFVNQAQRALETDGELWLVIAKKQGAPSMKKHMQEVFGNVERVALNKGYWVLKSTKV</sequence>
<dbReference type="RefSeq" id="WP_118991494.1">
    <property type="nucleotide sequence ID" value="NZ_CP023434.1"/>
</dbReference>
<dbReference type="GO" id="GO:0032259">
    <property type="term" value="P:methylation"/>
    <property type="evidence" value="ECO:0007669"/>
    <property type="project" value="UniProtKB-KW"/>
</dbReference>
<keyword evidence="2 4" id="KW-0808">Transferase</keyword>
<dbReference type="GO" id="GO:0008757">
    <property type="term" value="F:S-adenosylmethionine-dependent methyltransferase activity"/>
    <property type="evidence" value="ECO:0007669"/>
    <property type="project" value="InterPro"/>
</dbReference>
<dbReference type="EMBL" id="CP023434">
    <property type="protein sequence ID" value="AXY26640.1"/>
    <property type="molecule type" value="Genomic_DNA"/>
</dbReference>